<gene>
    <name evidence="2" type="ORF">SAMN05192568_1001230</name>
</gene>
<dbReference type="OrthoDB" id="7959174at2"/>
<dbReference type="STRING" id="582667.SAMN05192568_1001230"/>
<dbReference type="InterPro" id="IPR007044">
    <property type="entry name" value="Cyclodeamin/CycHdrlase"/>
</dbReference>
<dbReference type="RefSeq" id="WP_092036360.1">
    <property type="nucleotide sequence ID" value="NZ_FOTK01000001.1"/>
</dbReference>
<reference evidence="3" key="1">
    <citation type="submission" date="2016-10" db="EMBL/GenBank/DDBJ databases">
        <authorList>
            <person name="Varghese N."/>
            <person name="Submissions S."/>
        </authorList>
    </citation>
    <scope>NUCLEOTIDE SEQUENCE [LARGE SCALE GENOMIC DNA]</scope>
    <source>
        <strain evidence="3">BL36</strain>
    </source>
</reference>
<organism evidence="2 3">
    <name type="scientific">Methylobacterium pseudosasicola</name>
    <dbReference type="NCBI Taxonomy" id="582667"/>
    <lineage>
        <taxon>Bacteria</taxon>
        <taxon>Pseudomonadati</taxon>
        <taxon>Pseudomonadota</taxon>
        <taxon>Alphaproteobacteria</taxon>
        <taxon>Hyphomicrobiales</taxon>
        <taxon>Methylobacteriaceae</taxon>
        <taxon>Methylobacterium</taxon>
    </lineage>
</organism>
<keyword evidence="2" id="KW-0378">Hydrolase</keyword>
<proteinExistence type="predicted"/>
<evidence type="ECO:0000313" key="2">
    <source>
        <dbReference type="EMBL" id="SFL15440.1"/>
    </source>
</evidence>
<keyword evidence="3" id="KW-1185">Reference proteome</keyword>
<dbReference type="AlphaFoldDB" id="A0A1I4FDP9"/>
<name>A0A1I4FDP9_9HYPH</name>
<feature type="domain" description="Cyclodeaminase/cyclohydrolase" evidence="1">
    <location>
        <begin position="11"/>
        <end position="191"/>
    </location>
</feature>
<dbReference type="InterPro" id="IPR036178">
    <property type="entry name" value="Formintransfe-cycloase-like_sf"/>
</dbReference>
<accession>A0A1I4FDP9</accession>
<evidence type="ECO:0000259" key="1">
    <source>
        <dbReference type="Pfam" id="PF04961"/>
    </source>
</evidence>
<dbReference type="Gene3D" id="1.20.120.680">
    <property type="entry name" value="Formiminotetrahydrofolate cyclodeaminase monomer, up-and-down helical bundle"/>
    <property type="match status" value="1"/>
</dbReference>
<dbReference type="InterPro" id="IPR054893">
    <property type="entry name" value="MthfCyhylase"/>
</dbReference>
<dbReference type="EMBL" id="FOTK01000001">
    <property type="protein sequence ID" value="SFL15440.1"/>
    <property type="molecule type" value="Genomic_DNA"/>
</dbReference>
<dbReference type="NCBIfam" id="NF045657">
    <property type="entry name" value="MthfCyhylaseFchA"/>
    <property type="match status" value="1"/>
</dbReference>
<protein>
    <submittedName>
        <fullName evidence="2">Methenyltetrahydrofolate cyclohydrolase</fullName>
    </submittedName>
</protein>
<dbReference type="Pfam" id="PF04961">
    <property type="entry name" value="FTCD_C"/>
    <property type="match status" value="1"/>
</dbReference>
<sequence length="213" mass="21921">MSETRPPESDSIDKFLTELASAAPTPGGGGAAAISGAMGAALVSMVCNLTIGKKKYVEVEAEVKDVLARSEGLRVVLTGMIGEDVQAFDAVMGAYGLPKGTDDEKAARATAIQAALKTATDVPLSCCRACRTVIDLAAITADKGNLNVVSDAGVAVLSAYAGLRSAALNVYVNAKGIEDREFADERLQELEGLLAEAGALTEKVYGVVKAKVN</sequence>
<evidence type="ECO:0000313" key="3">
    <source>
        <dbReference type="Proteomes" id="UP000199048"/>
    </source>
</evidence>
<dbReference type="GO" id="GO:0016787">
    <property type="term" value="F:hydrolase activity"/>
    <property type="evidence" value="ECO:0007669"/>
    <property type="project" value="UniProtKB-KW"/>
</dbReference>
<dbReference type="SUPFAM" id="SSF101262">
    <property type="entry name" value="Methenyltetrahydrofolate cyclohydrolase-like"/>
    <property type="match status" value="1"/>
</dbReference>
<dbReference type="Proteomes" id="UP000199048">
    <property type="component" value="Unassembled WGS sequence"/>
</dbReference>